<dbReference type="GO" id="GO:0030247">
    <property type="term" value="F:polysaccharide binding"/>
    <property type="evidence" value="ECO:0007669"/>
    <property type="project" value="TreeGrafter"/>
</dbReference>
<dbReference type="GO" id="GO:0098636">
    <property type="term" value="C:protein complex involved in cell adhesion"/>
    <property type="evidence" value="ECO:0007669"/>
    <property type="project" value="TreeGrafter"/>
</dbReference>
<dbReference type="OrthoDB" id="291007at2759"/>
<dbReference type="EMBL" id="JAACFV010000124">
    <property type="protein sequence ID" value="KAF7504909.1"/>
    <property type="molecule type" value="Genomic_DNA"/>
</dbReference>
<dbReference type="Gene3D" id="2.60.40.2080">
    <property type="match status" value="3"/>
</dbReference>
<evidence type="ECO:0000256" key="1">
    <source>
        <dbReference type="SAM" id="SignalP"/>
    </source>
</evidence>
<feature type="domain" description="H-type lectin" evidence="2">
    <location>
        <begin position="87"/>
        <end position="139"/>
    </location>
</feature>
<name>A0A8H7DZD4_9EURO</name>
<evidence type="ECO:0000313" key="4">
    <source>
        <dbReference type="Proteomes" id="UP000606974"/>
    </source>
</evidence>
<keyword evidence="4" id="KW-1185">Reference proteome</keyword>
<sequence>MIRLHAFLSFILLASTTSGAWYNPYPPSRPVTRYVPVKAEYPLGTDDVETYGGSAPTCGQATEQVTEPGINDVVTTKNVTWSPLLRQVTLGLSALDVDKANNIRVRARTTNLKPDGASIQVDTWGNTKLYWADSNYVAWGECASTLEHGTLHTYEEKVWSKYVKFSEYYDAPPTVVVSFYHLDLKPTGNAWRVRAYANDITTTGFTVGAESWASSEAYAVGVSWIAVPANSTTFRAGSYSTSALHDWRNPSQLHSKALAFSSPLQHNPSVFTGLNYIDMANDRNLRIKLTQDSISGAGFTWHIDSWFDSKIMVASASYLAW</sequence>
<dbReference type="PANTHER" id="PTHR46938">
    <property type="entry name" value="DISCOIDIN-1 SUBUNIT A-RELATED-RELATED"/>
    <property type="match status" value="1"/>
</dbReference>
<organism evidence="3 4">
    <name type="scientific">Endocarpon pusillum</name>
    <dbReference type="NCBI Taxonomy" id="364733"/>
    <lineage>
        <taxon>Eukaryota</taxon>
        <taxon>Fungi</taxon>
        <taxon>Dikarya</taxon>
        <taxon>Ascomycota</taxon>
        <taxon>Pezizomycotina</taxon>
        <taxon>Eurotiomycetes</taxon>
        <taxon>Chaetothyriomycetidae</taxon>
        <taxon>Verrucariales</taxon>
        <taxon>Verrucariaceae</taxon>
        <taxon>Endocarpon</taxon>
    </lineage>
</organism>
<feature type="signal peptide" evidence="1">
    <location>
        <begin position="1"/>
        <end position="19"/>
    </location>
</feature>
<dbReference type="InterPro" id="IPR052487">
    <property type="entry name" value="Galactose-binding_lectin"/>
</dbReference>
<dbReference type="GO" id="GO:0098609">
    <property type="term" value="P:cell-cell adhesion"/>
    <property type="evidence" value="ECO:0007669"/>
    <property type="project" value="TreeGrafter"/>
</dbReference>
<dbReference type="SUPFAM" id="SSF141086">
    <property type="entry name" value="Agglutinin HPA-like"/>
    <property type="match status" value="3"/>
</dbReference>
<dbReference type="GO" id="GO:0009986">
    <property type="term" value="C:cell surface"/>
    <property type="evidence" value="ECO:0007669"/>
    <property type="project" value="TreeGrafter"/>
</dbReference>
<dbReference type="InterPro" id="IPR037221">
    <property type="entry name" value="H-type_lectin_dom_sf"/>
</dbReference>
<accession>A0A8H7DZD4</accession>
<gene>
    <name evidence="3" type="ORF">GJ744_001630</name>
</gene>
<dbReference type="Pfam" id="PF09458">
    <property type="entry name" value="H_lectin"/>
    <property type="match status" value="3"/>
</dbReference>
<dbReference type="GO" id="GO:0070492">
    <property type="term" value="F:oligosaccharide binding"/>
    <property type="evidence" value="ECO:0007669"/>
    <property type="project" value="TreeGrafter"/>
</dbReference>
<proteinExistence type="predicted"/>
<evidence type="ECO:0000259" key="2">
    <source>
        <dbReference type="Pfam" id="PF09458"/>
    </source>
</evidence>
<feature type="domain" description="H-type lectin" evidence="2">
    <location>
        <begin position="161"/>
        <end position="227"/>
    </location>
</feature>
<dbReference type="AlphaFoldDB" id="A0A8H7DZD4"/>
<feature type="chain" id="PRO_5035003410" description="H-type lectin domain-containing protein" evidence="1">
    <location>
        <begin position="20"/>
        <end position="321"/>
    </location>
</feature>
<comment type="caution">
    <text evidence="3">The sequence shown here is derived from an EMBL/GenBank/DDBJ whole genome shotgun (WGS) entry which is preliminary data.</text>
</comment>
<evidence type="ECO:0000313" key="3">
    <source>
        <dbReference type="EMBL" id="KAF7504909.1"/>
    </source>
</evidence>
<keyword evidence="1" id="KW-0732">Signal</keyword>
<feature type="domain" description="H-type lectin" evidence="2">
    <location>
        <begin position="258"/>
        <end position="321"/>
    </location>
</feature>
<dbReference type="GO" id="GO:0046871">
    <property type="term" value="F:N-acetylgalactosamine binding"/>
    <property type="evidence" value="ECO:0007669"/>
    <property type="project" value="TreeGrafter"/>
</dbReference>
<dbReference type="Proteomes" id="UP000606974">
    <property type="component" value="Unassembled WGS sequence"/>
</dbReference>
<protein>
    <recommendedName>
        <fullName evidence="2">H-type lectin domain-containing protein</fullName>
    </recommendedName>
</protein>
<dbReference type="InterPro" id="IPR019019">
    <property type="entry name" value="H-type_lectin_domain"/>
</dbReference>
<reference evidence="3" key="1">
    <citation type="submission" date="2020-02" db="EMBL/GenBank/DDBJ databases">
        <authorList>
            <person name="Palmer J.M."/>
        </authorList>
    </citation>
    <scope>NUCLEOTIDE SEQUENCE</scope>
    <source>
        <strain evidence="3">EPUS1.4</strain>
        <tissue evidence="3">Thallus</tissue>
    </source>
</reference>